<evidence type="ECO:0000313" key="2">
    <source>
        <dbReference type="EMBL" id="MCA1856492.1"/>
    </source>
</evidence>
<dbReference type="EMBL" id="JAHYBX010000003">
    <property type="protein sequence ID" value="MCA1856492.1"/>
    <property type="molecule type" value="Genomic_DNA"/>
</dbReference>
<feature type="region of interest" description="Disordered" evidence="1">
    <location>
        <begin position="1"/>
        <end position="68"/>
    </location>
</feature>
<evidence type="ECO:0000256" key="1">
    <source>
        <dbReference type="SAM" id="MobiDB-lite"/>
    </source>
</evidence>
<name>A0ABS7YBW5_9BURK</name>
<keyword evidence="3" id="KW-1185">Reference proteome</keyword>
<protein>
    <recommendedName>
        <fullName evidence="4">MARCKS-like protein</fullName>
    </recommendedName>
</protein>
<accession>A0ABS7YBW5</accession>
<comment type="caution">
    <text evidence="2">The sequence shown here is derived from an EMBL/GenBank/DDBJ whole genome shotgun (WGS) entry which is preliminary data.</text>
</comment>
<evidence type="ECO:0008006" key="4">
    <source>
        <dbReference type="Google" id="ProtNLM"/>
    </source>
</evidence>
<proteinExistence type="predicted"/>
<sequence length="68" mass="7138">MNDPTRKPDPAAKGGHVFHEADIGSGEKSPGELETEEMIREIPPLPPSGGQPKQPKGEQAGARDASHA</sequence>
<evidence type="ECO:0000313" key="3">
    <source>
        <dbReference type="Proteomes" id="UP001198602"/>
    </source>
</evidence>
<organism evidence="2 3">
    <name type="scientific">Massilia hydrophila</name>
    <dbReference type="NCBI Taxonomy" id="3044279"/>
    <lineage>
        <taxon>Bacteria</taxon>
        <taxon>Pseudomonadati</taxon>
        <taxon>Pseudomonadota</taxon>
        <taxon>Betaproteobacteria</taxon>
        <taxon>Burkholderiales</taxon>
        <taxon>Oxalobacteraceae</taxon>
        <taxon>Telluria group</taxon>
        <taxon>Massilia</taxon>
    </lineage>
</organism>
<dbReference type="RefSeq" id="WP_225238767.1">
    <property type="nucleotide sequence ID" value="NZ_JAHYBX010000003.1"/>
</dbReference>
<feature type="compositionally biased region" description="Basic and acidic residues" evidence="1">
    <location>
        <begin position="1"/>
        <end position="10"/>
    </location>
</feature>
<reference evidence="2 3" key="1">
    <citation type="submission" date="2021-07" db="EMBL/GenBank/DDBJ databases">
        <title>Characterization of Violacein-producing bacteria and related species.</title>
        <authorList>
            <person name="Wilson H.S."/>
            <person name="De Leon M.E."/>
        </authorList>
    </citation>
    <scope>NUCLEOTIDE SEQUENCE [LARGE SCALE GENOMIC DNA]</scope>
    <source>
        <strain evidence="2 3">HSC-2F05</strain>
    </source>
</reference>
<dbReference type="Proteomes" id="UP001198602">
    <property type="component" value="Unassembled WGS sequence"/>
</dbReference>
<gene>
    <name evidence="2" type="ORF">LE190_11250</name>
</gene>